<protein>
    <submittedName>
        <fullName evidence="3">Cell wall hydrolase</fullName>
    </submittedName>
</protein>
<feature type="domain" description="Cell wall hydrolase SleB" evidence="2">
    <location>
        <begin position="128"/>
        <end position="231"/>
    </location>
</feature>
<comment type="caution">
    <text evidence="3">The sequence shown here is derived from an EMBL/GenBank/DDBJ whole genome shotgun (WGS) entry which is preliminary data.</text>
</comment>
<gene>
    <name evidence="3" type="ORF">DF286_06255</name>
</gene>
<dbReference type="AlphaFoldDB" id="A0A2U2J2J7"/>
<evidence type="ECO:0000313" key="4">
    <source>
        <dbReference type="Proteomes" id="UP000245916"/>
    </source>
</evidence>
<feature type="chain" id="PRO_5015402339" evidence="1">
    <location>
        <begin position="25"/>
        <end position="232"/>
    </location>
</feature>
<proteinExistence type="predicted"/>
<dbReference type="Proteomes" id="UP000245916">
    <property type="component" value="Unassembled WGS sequence"/>
</dbReference>
<dbReference type="GO" id="GO:0016787">
    <property type="term" value="F:hydrolase activity"/>
    <property type="evidence" value="ECO:0007669"/>
    <property type="project" value="UniProtKB-KW"/>
</dbReference>
<sequence length="232" mass="24594">MFSITRAAAYAVAFVSLAASVAFADPSMAWDIESAPITSRYIDHASADLDGSALATNPQGPARLAHDVDFSTPVATHAVAAVAGGGIDVAEMGDAQPLHELVDDYAAAEAANEELECLASAVYFESKGEPLEGQLAVAEVILNRVESPKFPDTICGVVKQRNQFSFVRGGRIPSVPTSSSAWRKAVAIAHIAKQDLADSAVSTAMFFHANYVRPSWRGLTRVASVGNHIFYR</sequence>
<dbReference type="Gene3D" id="1.10.10.2520">
    <property type="entry name" value="Cell wall hydrolase SleB, domain 1"/>
    <property type="match status" value="1"/>
</dbReference>
<dbReference type="EMBL" id="QFFF01000001">
    <property type="protein sequence ID" value="PWG02512.1"/>
    <property type="molecule type" value="Genomic_DNA"/>
</dbReference>
<reference evidence="3 4" key="1">
    <citation type="submission" date="2018-05" db="EMBL/GenBank/DDBJ databases">
        <title>Genome of Sphingosinicella humi QZX222.</title>
        <authorList>
            <person name="Qiao Z."/>
            <person name="Wang G."/>
        </authorList>
    </citation>
    <scope>NUCLEOTIDE SEQUENCE [LARGE SCALE GENOMIC DNA]</scope>
    <source>
        <strain evidence="3 4">QZX222</strain>
    </source>
</reference>
<dbReference type="InterPro" id="IPR011105">
    <property type="entry name" value="Cell_wall_hydrolase_SleB"/>
</dbReference>
<dbReference type="Pfam" id="PF07486">
    <property type="entry name" value="Hydrolase_2"/>
    <property type="match status" value="1"/>
</dbReference>
<evidence type="ECO:0000313" key="3">
    <source>
        <dbReference type="EMBL" id="PWG02512.1"/>
    </source>
</evidence>
<name>A0A2U2J2J7_9SPHN</name>
<dbReference type="InterPro" id="IPR042047">
    <property type="entry name" value="SleB_dom1"/>
</dbReference>
<dbReference type="OrthoDB" id="9785345at2"/>
<keyword evidence="3" id="KW-0378">Hydrolase</keyword>
<organism evidence="3 4">
    <name type="scientific">Allosphingosinicella humi</name>
    <dbReference type="NCBI Taxonomy" id="2068657"/>
    <lineage>
        <taxon>Bacteria</taxon>
        <taxon>Pseudomonadati</taxon>
        <taxon>Pseudomonadota</taxon>
        <taxon>Alphaproteobacteria</taxon>
        <taxon>Sphingomonadales</taxon>
        <taxon>Sphingomonadaceae</taxon>
        <taxon>Allosphingosinicella</taxon>
    </lineage>
</organism>
<evidence type="ECO:0000259" key="2">
    <source>
        <dbReference type="Pfam" id="PF07486"/>
    </source>
</evidence>
<feature type="signal peptide" evidence="1">
    <location>
        <begin position="1"/>
        <end position="24"/>
    </location>
</feature>
<evidence type="ECO:0000256" key="1">
    <source>
        <dbReference type="SAM" id="SignalP"/>
    </source>
</evidence>
<dbReference type="RefSeq" id="WP_109270651.1">
    <property type="nucleotide sequence ID" value="NZ_QFFF01000001.1"/>
</dbReference>
<keyword evidence="4" id="KW-1185">Reference proteome</keyword>
<keyword evidence="1" id="KW-0732">Signal</keyword>
<accession>A0A2U2J2J7</accession>